<name>A0ACA9QV99_9GLOM</name>
<protein>
    <submittedName>
        <fullName evidence="1">4543_t:CDS:1</fullName>
    </submittedName>
</protein>
<accession>A0ACA9QV99</accession>
<dbReference type="EMBL" id="CAJVPT010061772">
    <property type="protein sequence ID" value="CAG8765873.1"/>
    <property type="molecule type" value="Genomic_DNA"/>
</dbReference>
<organism evidence="1 2">
    <name type="scientific">Acaulospora colombiana</name>
    <dbReference type="NCBI Taxonomy" id="27376"/>
    <lineage>
        <taxon>Eukaryota</taxon>
        <taxon>Fungi</taxon>
        <taxon>Fungi incertae sedis</taxon>
        <taxon>Mucoromycota</taxon>
        <taxon>Glomeromycotina</taxon>
        <taxon>Glomeromycetes</taxon>
        <taxon>Diversisporales</taxon>
        <taxon>Acaulosporaceae</taxon>
        <taxon>Acaulospora</taxon>
    </lineage>
</organism>
<evidence type="ECO:0000313" key="1">
    <source>
        <dbReference type="EMBL" id="CAG8765873.1"/>
    </source>
</evidence>
<feature type="non-terminal residue" evidence="1">
    <location>
        <position position="1"/>
    </location>
</feature>
<proteinExistence type="predicted"/>
<sequence>TSNSFRASRFEVSKYRLGEPAPTTPLPNFQILLDSQCRSSKCISSTRNTTPTRVLYARRATTRLPESGDKGSKSFHG</sequence>
<reference evidence="1" key="1">
    <citation type="submission" date="2021-06" db="EMBL/GenBank/DDBJ databases">
        <authorList>
            <person name="Kallberg Y."/>
            <person name="Tangrot J."/>
            <person name="Rosling A."/>
        </authorList>
    </citation>
    <scope>NUCLEOTIDE SEQUENCE</scope>
    <source>
        <strain evidence="1">CL356</strain>
    </source>
</reference>
<keyword evidence="2" id="KW-1185">Reference proteome</keyword>
<dbReference type="Proteomes" id="UP000789525">
    <property type="component" value="Unassembled WGS sequence"/>
</dbReference>
<comment type="caution">
    <text evidence="1">The sequence shown here is derived from an EMBL/GenBank/DDBJ whole genome shotgun (WGS) entry which is preliminary data.</text>
</comment>
<evidence type="ECO:0000313" key="2">
    <source>
        <dbReference type="Proteomes" id="UP000789525"/>
    </source>
</evidence>
<gene>
    <name evidence="1" type="ORF">ACOLOM_LOCUS13451</name>
</gene>